<evidence type="ECO:0000313" key="10">
    <source>
        <dbReference type="EMBL" id="KAF1983206.1"/>
    </source>
</evidence>
<dbReference type="InterPro" id="IPR051061">
    <property type="entry name" value="Zinc_finger_trans_reg"/>
</dbReference>
<accession>A0A6G1GQF9</accession>
<feature type="domain" description="C2H2-type" evidence="9">
    <location>
        <begin position="189"/>
        <end position="210"/>
    </location>
</feature>
<keyword evidence="7" id="KW-0539">Nucleus</keyword>
<dbReference type="AlphaFoldDB" id="A0A6G1GQF9"/>
<dbReference type="PANTHER" id="PTHR46179:SF13">
    <property type="entry name" value="C2H2-TYPE DOMAIN-CONTAINING PROTEIN"/>
    <property type="match status" value="1"/>
</dbReference>
<dbReference type="OrthoDB" id="8117402at2759"/>
<reference evidence="10" key="1">
    <citation type="journal article" date="2020" name="Stud. Mycol.">
        <title>101 Dothideomycetes genomes: a test case for predicting lifestyles and emergence of pathogens.</title>
        <authorList>
            <person name="Haridas S."/>
            <person name="Albert R."/>
            <person name="Binder M."/>
            <person name="Bloem J."/>
            <person name="Labutti K."/>
            <person name="Salamov A."/>
            <person name="Andreopoulos B."/>
            <person name="Baker S."/>
            <person name="Barry K."/>
            <person name="Bills G."/>
            <person name="Bluhm B."/>
            <person name="Cannon C."/>
            <person name="Castanera R."/>
            <person name="Culley D."/>
            <person name="Daum C."/>
            <person name="Ezra D."/>
            <person name="Gonzalez J."/>
            <person name="Henrissat B."/>
            <person name="Kuo A."/>
            <person name="Liang C."/>
            <person name="Lipzen A."/>
            <person name="Lutzoni F."/>
            <person name="Magnuson J."/>
            <person name="Mondo S."/>
            <person name="Nolan M."/>
            <person name="Ohm R."/>
            <person name="Pangilinan J."/>
            <person name="Park H.-J."/>
            <person name="Ramirez L."/>
            <person name="Alfaro M."/>
            <person name="Sun H."/>
            <person name="Tritt A."/>
            <person name="Yoshinaga Y."/>
            <person name="Zwiers L.-H."/>
            <person name="Turgeon B."/>
            <person name="Goodwin S."/>
            <person name="Spatafora J."/>
            <person name="Crous P."/>
            <person name="Grigoriev I."/>
        </authorList>
    </citation>
    <scope>NUCLEOTIDE SEQUENCE</scope>
    <source>
        <strain evidence="10">CBS 113979</strain>
    </source>
</reference>
<evidence type="ECO:0000256" key="7">
    <source>
        <dbReference type="ARBA" id="ARBA00023242"/>
    </source>
</evidence>
<dbReference type="InterPro" id="IPR036236">
    <property type="entry name" value="Znf_C2H2_sf"/>
</dbReference>
<feature type="region of interest" description="Disordered" evidence="8">
    <location>
        <begin position="349"/>
        <end position="393"/>
    </location>
</feature>
<protein>
    <recommendedName>
        <fullName evidence="9">C2H2-type domain-containing protein</fullName>
    </recommendedName>
</protein>
<evidence type="ECO:0000256" key="4">
    <source>
        <dbReference type="ARBA" id="ARBA00022833"/>
    </source>
</evidence>
<dbReference type="GO" id="GO:0005634">
    <property type="term" value="C:nucleus"/>
    <property type="evidence" value="ECO:0007669"/>
    <property type="project" value="UniProtKB-SubCell"/>
</dbReference>
<feature type="region of interest" description="Disordered" evidence="8">
    <location>
        <begin position="36"/>
        <end position="123"/>
    </location>
</feature>
<gene>
    <name evidence="10" type="ORF">K402DRAFT_338951</name>
</gene>
<dbReference type="SUPFAM" id="SSF57667">
    <property type="entry name" value="beta-beta-alpha zinc fingers"/>
    <property type="match status" value="1"/>
</dbReference>
<keyword evidence="11" id="KW-1185">Reference proteome</keyword>
<evidence type="ECO:0000313" key="11">
    <source>
        <dbReference type="Proteomes" id="UP000800041"/>
    </source>
</evidence>
<keyword evidence="3" id="KW-0863">Zinc-finger</keyword>
<evidence type="ECO:0000256" key="5">
    <source>
        <dbReference type="ARBA" id="ARBA00023015"/>
    </source>
</evidence>
<dbReference type="GO" id="GO:0006357">
    <property type="term" value="P:regulation of transcription by RNA polymerase II"/>
    <property type="evidence" value="ECO:0007669"/>
    <property type="project" value="TreeGrafter"/>
</dbReference>
<evidence type="ECO:0000256" key="8">
    <source>
        <dbReference type="SAM" id="MobiDB-lite"/>
    </source>
</evidence>
<keyword evidence="5" id="KW-0805">Transcription regulation</keyword>
<evidence type="ECO:0000256" key="6">
    <source>
        <dbReference type="ARBA" id="ARBA00023163"/>
    </source>
</evidence>
<keyword evidence="4" id="KW-0862">Zinc</keyword>
<dbReference type="PANTHER" id="PTHR46179">
    <property type="entry name" value="ZINC FINGER PROTEIN"/>
    <property type="match status" value="1"/>
</dbReference>
<dbReference type="EMBL" id="ML977177">
    <property type="protein sequence ID" value="KAF1983206.1"/>
    <property type="molecule type" value="Genomic_DNA"/>
</dbReference>
<evidence type="ECO:0000256" key="1">
    <source>
        <dbReference type="ARBA" id="ARBA00004123"/>
    </source>
</evidence>
<dbReference type="PROSITE" id="PS00028">
    <property type="entry name" value="ZINC_FINGER_C2H2_1"/>
    <property type="match status" value="1"/>
</dbReference>
<keyword evidence="2" id="KW-0479">Metal-binding</keyword>
<feature type="compositionally biased region" description="Basic and acidic residues" evidence="8">
    <location>
        <begin position="79"/>
        <end position="96"/>
    </location>
</feature>
<evidence type="ECO:0000259" key="9">
    <source>
        <dbReference type="PROSITE" id="PS00028"/>
    </source>
</evidence>
<proteinExistence type="predicted"/>
<dbReference type="SMART" id="SM00355">
    <property type="entry name" value="ZnF_C2H2"/>
    <property type="match status" value="4"/>
</dbReference>
<dbReference type="Proteomes" id="UP000800041">
    <property type="component" value="Unassembled WGS sequence"/>
</dbReference>
<evidence type="ECO:0000256" key="2">
    <source>
        <dbReference type="ARBA" id="ARBA00022723"/>
    </source>
</evidence>
<feature type="compositionally biased region" description="Basic and acidic residues" evidence="8">
    <location>
        <begin position="349"/>
        <end position="358"/>
    </location>
</feature>
<evidence type="ECO:0000256" key="3">
    <source>
        <dbReference type="ARBA" id="ARBA00022771"/>
    </source>
</evidence>
<dbReference type="Gene3D" id="3.30.160.60">
    <property type="entry name" value="Classic Zinc Finger"/>
    <property type="match status" value="1"/>
</dbReference>
<dbReference type="InterPro" id="IPR013087">
    <property type="entry name" value="Znf_C2H2_type"/>
</dbReference>
<comment type="subcellular location">
    <subcellularLocation>
        <location evidence="1">Nucleus</location>
    </subcellularLocation>
</comment>
<sequence>MSSTRTQTKTALHYGHQAYAESFVSGCVSTLAPRSINEWTPLQPEPAKSTRRAGGSKAAQHDQPSASPFDDASPFDSAEPERASPQNRREAQPKDTPKRKRTVGEESFPLPGDPDWEPHHGYPWPNKHSKGPFRCPFPDCHFTFTKWRHLMRHKVTDDQHECCEIHQRDFDDWDTFVRHKAESIKHISCPFCGIDFGCQGGLKLHLQRDHPRKQTIKCSGCDHIFAEGAAMIDHIERGMCGGISADMLVSHRMHKTVVANFLNDPENNADRRVISEDGGVGLGGGVSLLDSWDRTDLPAPLRPANAVNTEAPAPKQNRYAWDVSEAVPAGPKPSEGAQQIKSAWHLPEAKKADPKPATDEPTPFEATQQPRSSGPKLPAWGSGQAGSSKLFPSAKATPVNNVWADELSRQHRTQATPNGFNLAYYDPTQSGYDATRFWDADRQMYKCPIVPCFEEAQYHGTPADLAYHIKQGHAYMTRNACPTCFKEFKTLASLIGHVETTRKCGVKSSKKFEETFDRLTGGFLKAKQDFREDVALPERVKRDRHGNIVTAEGDDEEVAQTGVRKTGLFSMKVEGSQPVGWERVDWGGEVGGRRVRVEKKY</sequence>
<dbReference type="GO" id="GO:0008270">
    <property type="term" value="F:zinc ion binding"/>
    <property type="evidence" value="ECO:0007669"/>
    <property type="project" value="UniProtKB-KW"/>
</dbReference>
<name>A0A6G1GQF9_9PEZI</name>
<organism evidence="10 11">
    <name type="scientific">Aulographum hederae CBS 113979</name>
    <dbReference type="NCBI Taxonomy" id="1176131"/>
    <lineage>
        <taxon>Eukaryota</taxon>
        <taxon>Fungi</taxon>
        <taxon>Dikarya</taxon>
        <taxon>Ascomycota</taxon>
        <taxon>Pezizomycotina</taxon>
        <taxon>Dothideomycetes</taxon>
        <taxon>Pleosporomycetidae</taxon>
        <taxon>Aulographales</taxon>
        <taxon>Aulographaceae</taxon>
    </lineage>
</organism>
<keyword evidence="6" id="KW-0804">Transcription</keyword>